<dbReference type="Proteomes" id="UP000633278">
    <property type="component" value="Unassembled WGS sequence"/>
</dbReference>
<reference evidence="2" key="1">
    <citation type="journal article" date="2014" name="Int. J. Syst. Evol. Microbiol.">
        <title>Complete genome sequence of Corynebacterium casei LMG S-19264T (=DSM 44701T), isolated from a smear-ripened cheese.</title>
        <authorList>
            <consortium name="US DOE Joint Genome Institute (JGI-PGF)"/>
            <person name="Walter F."/>
            <person name="Albersmeier A."/>
            <person name="Kalinowski J."/>
            <person name="Ruckert C."/>
        </authorList>
    </citation>
    <scope>NUCLEOTIDE SEQUENCE</scope>
    <source>
        <strain evidence="2">CGMCC 1.15763</strain>
    </source>
</reference>
<dbReference type="SUPFAM" id="SSF56219">
    <property type="entry name" value="DNase I-like"/>
    <property type="match status" value="1"/>
</dbReference>
<dbReference type="InterPro" id="IPR036691">
    <property type="entry name" value="Endo/exonu/phosph_ase_sf"/>
</dbReference>
<accession>A0A917MGB9</accession>
<evidence type="ECO:0000313" key="3">
    <source>
        <dbReference type="Proteomes" id="UP000633278"/>
    </source>
</evidence>
<keyword evidence="3" id="KW-1185">Reference proteome</keyword>
<dbReference type="Pfam" id="PF03372">
    <property type="entry name" value="Exo_endo_phos"/>
    <property type="match status" value="1"/>
</dbReference>
<comment type="caution">
    <text evidence="2">The sequence shown here is derived from an EMBL/GenBank/DDBJ whole genome shotgun (WGS) entry which is preliminary data.</text>
</comment>
<dbReference type="CDD" id="cd09084">
    <property type="entry name" value="EEP-2"/>
    <property type="match status" value="1"/>
</dbReference>
<protein>
    <recommendedName>
        <fullName evidence="1">Endonuclease/exonuclease/phosphatase domain-containing protein</fullName>
    </recommendedName>
</protein>
<dbReference type="GO" id="GO:0003824">
    <property type="term" value="F:catalytic activity"/>
    <property type="evidence" value="ECO:0007669"/>
    <property type="project" value="InterPro"/>
</dbReference>
<dbReference type="AlphaFoldDB" id="A0A917MGB9"/>
<gene>
    <name evidence="2" type="ORF">GCM10011416_17720</name>
</gene>
<evidence type="ECO:0000313" key="2">
    <source>
        <dbReference type="EMBL" id="GGG99767.1"/>
    </source>
</evidence>
<dbReference type="EMBL" id="BMJW01000002">
    <property type="protein sequence ID" value="GGG99767.1"/>
    <property type="molecule type" value="Genomic_DNA"/>
</dbReference>
<organism evidence="2 3">
    <name type="scientific">Polaribacter pacificus</name>
    <dbReference type="NCBI Taxonomy" id="1775173"/>
    <lineage>
        <taxon>Bacteria</taxon>
        <taxon>Pseudomonadati</taxon>
        <taxon>Bacteroidota</taxon>
        <taxon>Flavobacteriia</taxon>
        <taxon>Flavobacteriales</taxon>
        <taxon>Flavobacteriaceae</taxon>
    </lineage>
</organism>
<evidence type="ECO:0000259" key="1">
    <source>
        <dbReference type="Pfam" id="PF03372"/>
    </source>
</evidence>
<sequence length="236" mass="27560">MSYNVRMFNYYHWSTDSHLDDKAFEFIKRESPDVLSLQEFYQSPDISFKYPHQYIKTKSKSNKFGQAIYSKFPIINSGSLDFKNSANNVIYADIVKDKDTIRIYNIHLESLKINPNKEHFGEQSSEKLIGRLSSAFQKQASQAQEFIDHEKGWKGKKIICGDFNNTAFSWVYKQIKAGKKDAFIEAGRGFGKTFNYTFPLRIDFILVDPEMDINSFETFDIRYSDHFPILAYVQLP</sequence>
<reference evidence="2" key="2">
    <citation type="submission" date="2020-09" db="EMBL/GenBank/DDBJ databases">
        <authorList>
            <person name="Sun Q."/>
            <person name="Zhou Y."/>
        </authorList>
    </citation>
    <scope>NUCLEOTIDE SEQUENCE</scope>
    <source>
        <strain evidence="2">CGMCC 1.15763</strain>
    </source>
</reference>
<feature type="domain" description="Endonuclease/exonuclease/phosphatase" evidence="1">
    <location>
        <begin position="1"/>
        <end position="226"/>
    </location>
</feature>
<dbReference type="Gene3D" id="3.60.10.10">
    <property type="entry name" value="Endonuclease/exonuclease/phosphatase"/>
    <property type="match status" value="1"/>
</dbReference>
<name>A0A917MGB9_9FLAO</name>
<dbReference type="InterPro" id="IPR005135">
    <property type="entry name" value="Endo/exonuclease/phosphatase"/>
</dbReference>
<proteinExistence type="predicted"/>